<proteinExistence type="predicted"/>
<protein>
    <submittedName>
        <fullName evidence="2">Uncharacterized protein</fullName>
    </submittedName>
</protein>
<reference evidence="2" key="2">
    <citation type="submission" date="2023-11" db="UniProtKB">
        <authorList>
            <consortium name="WormBaseParasite"/>
        </authorList>
    </citation>
    <scope>IDENTIFICATION</scope>
</reference>
<dbReference type="WBParaSite" id="SRDH1_5910.1">
    <property type="protein sequence ID" value="SRDH1_5910.1"/>
    <property type="gene ID" value="SRDH1_5910"/>
</dbReference>
<keyword evidence="1" id="KW-1185">Reference proteome</keyword>
<evidence type="ECO:0000313" key="1">
    <source>
        <dbReference type="Proteomes" id="UP000050792"/>
    </source>
</evidence>
<dbReference type="Proteomes" id="UP000050792">
    <property type="component" value="Unassembled WGS sequence"/>
</dbReference>
<name>A0AA85FRD3_9TREM</name>
<evidence type="ECO:0000313" key="2">
    <source>
        <dbReference type="WBParaSite" id="SRDH1_5910.1"/>
    </source>
</evidence>
<dbReference type="AlphaFoldDB" id="A0AA85FRD3"/>
<organism evidence="1 2">
    <name type="scientific">Schistosoma rodhaini</name>
    <dbReference type="NCBI Taxonomy" id="6188"/>
    <lineage>
        <taxon>Eukaryota</taxon>
        <taxon>Metazoa</taxon>
        <taxon>Spiralia</taxon>
        <taxon>Lophotrochozoa</taxon>
        <taxon>Platyhelminthes</taxon>
        <taxon>Trematoda</taxon>
        <taxon>Digenea</taxon>
        <taxon>Strigeidida</taxon>
        <taxon>Schistosomatoidea</taxon>
        <taxon>Schistosomatidae</taxon>
        <taxon>Schistosoma</taxon>
    </lineage>
</organism>
<reference evidence="1" key="1">
    <citation type="submission" date="2022-06" db="EMBL/GenBank/DDBJ databases">
        <authorList>
            <person name="Berger JAMES D."/>
            <person name="Berger JAMES D."/>
        </authorList>
    </citation>
    <scope>NUCLEOTIDE SEQUENCE [LARGE SCALE GENOMIC DNA]</scope>
</reference>
<sequence length="105" mass="12575">MNDSFVLRLIYFEYLPVKIKEAALVEDGKHICQLSSDVGNEQLLFFTTNLLVYFIVKEVTYIKDKRTVHVENYWQESKEECREINENEATLDETQIAKRYYKTKR</sequence>
<accession>A0AA85FRD3</accession>